<reference evidence="1 2" key="1">
    <citation type="submission" date="2023-03" db="EMBL/GenBank/DDBJ databases">
        <title>Draft genome sequence of type strain Streptomyces ferralitis JCM 14344.</title>
        <authorList>
            <person name="Klaysubun C."/>
            <person name="Duangmal K."/>
        </authorList>
    </citation>
    <scope>NUCLEOTIDE SEQUENCE [LARGE SCALE GENOMIC DNA]</scope>
    <source>
        <strain evidence="1 2">JCM 14344</strain>
    </source>
</reference>
<dbReference type="InterPro" id="IPR021412">
    <property type="entry name" value="DUF3052"/>
</dbReference>
<sequence length="139" mass="15101">MVDAGQAGVAERLGIEPKLLVQERGWDEDVDHDLESALEERYGARLLAEGSGDVMDVILLWWREDGGDLVDELLDAVLWLAQDGVVWMFTPKAGRVGYVEPSVIADAARSVGLRVADVINVGADWAGSRLDPGWVGSQE</sequence>
<accession>A0ABT5YUV3</accession>
<gene>
    <name evidence="1" type="ORF">P2L57_05525</name>
</gene>
<proteinExistence type="predicted"/>
<protein>
    <submittedName>
        <fullName evidence="1">DUF3052 domain-containing protein</fullName>
    </submittedName>
</protein>
<dbReference type="Pfam" id="PF11253">
    <property type="entry name" value="DUF3052"/>
    <property type="match status" value="1"/>
</dbReference>
<name>A0ABT5YUV3_9ACTN</name>
<dbReference type="EMBL" id="JARHTQ010000002">
    <property type="protein sequence ID" value="MDF2255204.1"/>
    <property type="molecule type" value="Genomic_DNA"/>
</dbReference>
<dbReference type="RefSeq" id="WP_275809061.1">
    <property type="nucleotide sequence ID" value="NZ_BAAANM010000012.1"/>
</dbReference>
<evidence type="ECO:0000313" key="2">
    <source>
        <dbReference type="Proteomes" id="UP001220022"/>
    </source>
</evidence>
<evidence type="ECO:0000313" key="1">
    <source>
        <dbReference type="EMBL" id="MDF2255204.1"/>
    </source>
</evidence>
<comment type="caution">
    <text evidence="1">The sequence shown here is derived from an EMBL/GenBank/DDBJ whole genome shotgun (WGS) entry which is preliminary data.</text>
</comment>
<keyword evidence="2" id="KW-1185">Reference proteome</keyword>
<organism evidence="1 2">
    <name type="scientific">Streptantibioticus ferralitis</name>
    <dbReference type="NCBI Taxonomy" id="236510"/>
    <lineage>
        <taxon>Bacteria</taxon>
        <taxon>Bacillati</taxon>
        <taxon>Actinomycetota</taxon>
        <taxon>Actinomycetes</taxon>
        <taxon>Kitasatosporales</taxon>
        <taxon>Streptomycetaceae</taxon>
        <taxon>Streptantibioticus</taxon>
    </lineage>
</organism>
<dbReference type="Proteomes" id="UP001220022">
    <property type="component" value="Unassembled WGS sequence"/>
</dbReference>